<keyword evidence="6" id="KW-1185">Reference proteome</keyword>
<dbReference type="InterPro" id="IPR037171">
    <property type="entry name" value="NagB/RpiA_transferase-like"/>
</dbReference>
<evidence type="ECO:0000256" key="2">
    <source>
        <dbReference type="ARBA" id="ARBA00010662"/>
    </source>
</evidence>
<dbReference type="InterPro" id="IPR005900">
    <property type="entry name" value="6-phosphogluconolactonase_DevB"/>
</dbReference>
<dbReference type="Gene3D" id="3.40.50.1360">
    <property type="match status" value="1"/>
</dbReference>
<dbReference type="EC" id="3.1.1.31" evidence="3"/>
<dbReference type="CDD" id="cd01400">
    <property type="entry name" value="6PGL"/>
    <property type="match status" value="1"/>
</dbReference>
<evidence type="ECO:0000256" key="3">
    <source>
        <dbReference type="RuleBase" id="RU365095"/>
    </source>
</evidence>
<accession>A0ABU6Z5P6</accession>
<reference evidence="5 6" key="1">
    <citation type="journal article" date="2023" name="Plants (Basel)">
        <title>Bridging the Gap: Combining Genomics and Transcriptomics Approaches to Understand Stylosanthes scabra, an Orphan Legume from the Brazilian Caatinga.</title>
        <authorList>
            <person name="Ferreira-Neto J.R.C."/>
            <person name="da Silva M.D."/>
            <person name="Binneck E."/>
            <person name="de Melo N.F."/>
            <person name="da Silva R.H."/>
            <person name="de Melo A.L.T.M."/>
            <person name="Pandolfi V."/>
            <person name="Bustamante F.O."/>
            <person name="Brasileiro-Vidal A.C."/>
            <person name="Benko-Iseppon A.M."/>
        </authorList>
    </citation>
    <scope>NUCLEOTIDE SEQUENCE [LARGE SCALE GENOMIC DNA]</scope>
    <source>
        <tissue evidence="5">Leaves</tissue>
    </source>
</reference>
<dbReference type="PANTHER" id="PTHR11054">
    <property type="entry name" value="6-PHOSPHOGLUCONOLACTONASE"/>
    <property type="match status" value="1"/>
</dbReference>
<comment type="catalytic activity">
    <reaction evidence="3">
        <text>6-phospho-D-glucono-1,5-lactone + H2O = 6-phospho-D-gluconate + H(+)</text>
        <dbReference type="Rhea" id="RHEA:12556"/>
        <dbReference type="ChEBI" id="CHEBI:15377"/>
        <dbReference type="ChEBI" id="CHEBI:15378"/>
        <dbReference type="ChEBI" id="CHEBI:57955"/>
        <dbReference type="ChEBI" id="CHEBI:58759"/>
        <dbReference type="EC" id="3.1.1.31"/>
    </reaction>
</comment>
<dbReference type="InterPro" id="IPR039104">
    <property type="entry name" value="6PGL"/>
</dbReference>
<feature type="domain" description="Glucosamine/galactosamine-6-phosphate isomerase" evidence="4">
    <location>
        <begin position="80"/>
        <end position="308"/>
    </location>
</feature>
<dbReference type="Proteomes" id="UP001341840">
    <property type="component" value="Unassembled WGS sequence"/>
</dbReference>
<name>A0ABU6Z5P6_9FABA</name>
<evidence type="ECO:0000256" key="1">
    <source>
        <dbReference type="ARBA" id="ARBA00004959"/>
    </source>
</evidence>
<dbReference type="PANTHER" id="PTHR11054:SF22">
    <property type="entry name" value="6-PHOSPHOGLUCONOLACTONASE 3, CHLOROPLASTIC"/>
    <property type="match status" value="1"/>
</dbReference>
<dbReference type="Pfam" id="PF01182">
    <property type="entry name" value="Glucosamine_iso"/>
    <property type="match status" value="1"/>
</dbReference>
<evidence type="ECO:0000313" key="6">
    <source>
        <dbReference type="Proteomes" id="UP001341840"/>
    </source>
</evidence>
<dbReference type="EMBL" id="JASCZI010271892">
    <property type="protein sequence ID" value="MED6216914.1"/>
    <property type="molecule type" value="Genomic_DNA"/>
</dbReference>
<comment type="similarity">
    <text evidence="2 3">Belongs to the glucosamine/galactosamine-6-phosphate isomerase family. 6-phosphogluconolactonase subfamily.</text>
</comment>
<evidence type="ECO:0000313" key="5">
    <source>
        <dbReference type="EMBL" id="MED6216914.1"/>
    </source>
</evidence>
<dbReference type="InterPro" id="IPR006148">
    <property type="entry name" value="Glc/Gal-6P_isomerase"/>
</dbReference>
<gene>
    <name evidence="5" type="ORF">PIB30_012644</name>
</gene>
<proteinExistence type="inferred from homology"/>
<evidence type="ECO:0000259" key="4">
    <source>
        <dbReference type="Pfam" id="PF01182"/>
    </source>
</evidence>
<organism evidence="5 6">
    <name type="scientific">Stylosanthes scabra</name>
    <dbReference type="NCBI Taxonomy" id="79078"/>
    <lineage>
        <taxon>Eukaryota</taxon>
        <taxon>Viridiplantae</taxon>
        <taxon>Streptophyta</taxon>
        <taxon>Embryophyta</taxon>
        <taxon>Tracheophyta</taxon>
        <taxon>Spermatophyta</taxon>
        <taxon>Magnoliopsida</taxon>
        <taxon>eudicotyledons</taxon>
        <taxon>Gunneridae</taxon>
        <taxon>Pentapetalae</taxon>
        <taxon>rosids</taxon>
        <taxon>fabids</taxon>
        <taxon>Fabales</taxon>
        <taxon>Fabaceae</taxon>
        <taxon>Papilionoideae</taxon>
        <taxon>50 kb inversion clade</taxon>
        <taxon>dalbergioids sensu lato</taxon>
        <taxon>Dalbergieae</taxon>
        <taxon>Pterocarpus clade</taxon>
        <taxon>Stylosanthes</taxon>
    </lineage>
</organism>
<dbReference type="SUPFAM" id="SSF100950">
    <property type="entry name" value="NagB/RpiA/CoA transferase-like"/>
    <property type="match status" value="1"/>
</dbReference>
<dbReference type="NCBIfam" id="TIGR01198">
    <property type="entry name" value="pgl"/>
    <property type="match status" value="1"/>
</dbReference>
<protein>
    <recommendedName>
        <fullName evidence="3">Probable 6-phosphogluconolactonase</fullName>
        <ecNumber evidence="3">3.1.1.31</ecNumber>
    </recommendedName>
</protein>
<sequence>MIQTPFRSLTNATKILLPTPSSSSSSSSSSSLRFSSTAFSFRELSLSSVSPKHKGAFFSTLKSSMVDTQKNDPAVEVFEKEELAVALAKYVADLSNKFTTERGAFTVCFSGGSLINYLRKLLEPPYVDSLEWSKWHAFWVDERVVPLTHEDSNYKLANDGLLSKVPIPPGNVHVINDTLSAEGAADDYEARLRELVKNGVIASSSVTGFPKFDLMLLGMGPDGHIASLFPGHPLVQENKRWVTFIKDSPKPPPQRITFTFPVINSSAYAAFVVTGAGKADAVHSALKGSQNSPKLPAGMVSPEGELKWFLDKGAASKL</sequence>
<comment type="caution">
    <text evidence="5">The sequence shown here is derived from an EMBL/GenBank/DDBJ whole genome shotgun (WGS) entry which is preliminary data.</text>
</comment>
<comment type="pathway">
    <text evidence="1">Carbohydrate degradation; pentose phosphate pathway.</text>
</comment>